<dbReference type="InterPro" id="IPR055705">
    <property type="entry name" value="DUF7281"/>
</dbReference>
<evidence type="ECO:0000313" key="3">
    <source>
        <dbReference type="Proteomes" id="UP001235344"/>
    </source>
</evidence>
<dbReference type="EMBL" id="CP131913">
    <property type="protein sequence ID" value="WLI73643.1"/>
    <property type="molecule type" value="Genomic_DNA"/>
</dbReference>
<name>A0ABY9H5H1_9GAMM</name>
<organism evidence="2 3">
    <name type="scientific">Halomonas alkalicola</name>
    <dbReference type="NCBI Taxonomy" id="1930622"/>
    <lineage>
        <taxon>Bacteria</taxon>
        <taxon>Pseudomonadati</taxon>
        <taxon>Pseudomonadota</taxon>
        <taxon>Gammaproteobacteria</taxon>
        <taxon>Oceanospirillales</taxon>
        <taxon>Halomonadaceae</taxon>
        <taxon>Halomonas</taxon>
    </lineage>
</organism>
<evidence type="ECO:0000313" key="2">
    <source>
        <dbReference type="EMBL" id="WLI73643.1"/>
    </source>
</evidence>
<gene>
    <name evidence="2" type="ORF">B6N23_01495</name>
</gene>
<dbReference type="Proteomes" id="UP001235344">
    <property type="component" value="Chromosome"/>
</dbReference>
<dbReference type="Pfam" id="PF23947">
    <property type="entry name" value="DUF7281"/>
    <property type="match status" value="1"/>
</dbReference>
<feature type="domain" description="DUF7281" evidence="1">
    <location>
        <begin position="126"/>
        <end position="254"/>
    </location>
</feature>
<evidence type="ECO:0000259" key="1">
    <source>
        <dbReference type="Pfam" id="PF23947"/>
    </source>
</evidence>
<reference evidence="2 3" key="1">
    <citation type="submission" date="2023-08" db="EMBL/GenBank/DDBJ databases">
        <title>Transcriptome Analysis of Halomonas alkalicola CICC 11012s to Identify the Genes Involved in Alkaline Tolerances.</title>
        <authorList>
            <person name="Zhai L."/>
        </authorList>
    </citation>
    <scope>NUCLEOTIDE SEQUENCE [LARGE SCALE GENOMIC DNA]</scope>
    <source>
        <strain evidence="2 3">CICC 11012s</strain>
    </source>
</reference>
<sequence length="292" mass="32048">MHLSSRARTLLLDAARSLRRVAQVDKRRSRVVEEVVAWCEAHDIEPGPRLTHGRLRLDRDLLERIDDTLGALGHPRLEDTLAGLTSAEQARLGNLEHKSVREAPRRQRVLASLPAGDPRPGLASRPRDFLDLDRREIALEAFDVLLQVENLDSFYAFDPAIPALAGWSRPLVLYRGDRHYGGGFAALAADWSATGRPHLYLGDFDAAGLHNALGSGATHLLLPPLAFISNRASGEQLPAEQFPLQASLRDHAARLPADHPLASHLAVLLGEQRGLLQQWFGPDEALALLPLG</sequence>
<accession>A0ABY9H5H1</accession>
<dbReference type="RefSeq" id="WP_305501468.1">
    <property type="nucleotide sequence ID" value="NZ_CP131913.1"/>
</dbReference>
<proteinExistence type="predicted"/>
<keyword evidence="3" id="KW-1185">Reference proteome</keyword>
<protein>
    <recommendedName>
        <fullName evidence="1">DUF7281 domain-containing protein</fullName>
    </recommendedName>
</protein>